<keyword evidence="3" id="KW-1185">Reference proteome</keyword>
<protein>
    <submittedName>
        <fullName evidence="2">Uncharacterized protein</fullName>
    </submittedName>
</protein>
<evidence type="ECO:0000313" key="3">
    <source>
        <dbReference type="Proteomes" id="UP000249518"/>
    </source>
</evidence>
<organism evidence="2 3">
    <name type="scientific">Flavobacterium lacus</name>
    <dbReference type="NCBI Taxonomy" id="1353778"/>
    <lineage>
        <taxon>Bacteria</taxon>
        <taxon>Pseudomonadati</taxon>
        <taxon>Bacteroidota</taxon>
        <taxon>Flavobacteriia</taxon>
        <taxon>Flavobacteriales</taxon>
        <taxon>Flavobacteriaceae</taxon>
        <taxon>Flavobacterium</taxon>
    </lineage>
</organism>
<accession>A0A328WTZ8</accession>
<dbReference type="EMBL" id="QLSV01000003">
    <property type="protein sequence ID" value="RAR49850.1"/>
    <property type="molecule type" value="Genomic_DNA"/>
</dbReference>
<comment type="caution">
    <text evidence="2">The sequence shown here is derived from an EMBL/GenBank/DDBJ whole genome shotgun (WGS) entry which is preliminary data.</text>
</comment>
<dbReference type="AlphaFoldDB" id="A0A328WTZ8"/>
<feature type="transmembrane region" description="Helical" evidence="1">
    <location>
        <begin position="25"/>
        <end position="48"/>
    </location>
</feature>
<evidence type="ECO:0000256" key="1">
    <source>
        <dbReference type="SAM" id="Phobius"/>
    </source>
</evidence>
<keyword evidence="1" id="KW-1133">Transmembrane helix</keyword>
<dbReference type="Proteomes" id="UP000249518">
    <property type="component" value="Unassembled WGS sequence"/>
</dbReference>
<gene>
    <name evidence="2" type="ORF">B0I10_103273</name>
</gene>
<evidence type="ECO:0000313" key="2">
    <source>
        <dbReference type="EMBL" id="RAR49850.1"/>
    </source>
</evidence>
<proteinExistence type="predicted"/>
<reference evidence="2 3" key="1">
    <citation type="submission" date="2018-06" db="EMBL/GenBank/DDBJ databases">
        <title>Genomic Encyclopedia of Type Strains, Phase III (KMG-III): the genomes of soil and plant-associated and newly described type strains.</title>
        <authorList>
            <person name="Whitman W."/>
        </authorList>
    </citation>
    <scope>NUCLEOTIDE SEQUENCE [LARGE SCALE GENOMIC DNA]</scope>
    <source>
        <strain evidence="2 3">CGMCC 1.12504</strain>
    </source>
</reference>
<keyword evidence="1" id="KW-0472">Membrane</keyword>
<sequence>MKSLLVLVQTVDLKEKLENAPDDSYQIGLIIGSFVPFVALVAIAYWMYYAAKKRENNQ</sequence>
<name>A0A328WTZ8_9FLAO</name>
<dbReference type="RefSeq" id="WP_181456888.1">
    <property type="nucleotide sequence ID" value="NZ_QLSV01000003.1"/>
</dbReference>
<keyword evidence="1" id="KW-0812">Transmembrane</keyword>